<keyword evidence="3" id="KW-0479">Metal-binding</keyword>
<dbReference type="Gene3D" id="3.40.50.10300">
    <property type="entry name" value="CoaB-like"/>
    <property type="match status" value="1"/>
</dbReference>
<gene>
    <name evidence="3 7" type="primary">coaBC</name>
    <name evidence="7" type="ORF">NFI88_08075</name>
</gene>
<feature type="binding site" evidence="3">
    <location>
        <begin position="328"/>
        <end position="331"/>
    </location>
    <ligand>
        <name>CTP</name>
        <dbReference type="ChEBI" id="CHEBI:37563"/>
    </ligand>
</feature>
<feature type="binding site" evidence="3">
    <location>
        <position position="366"/>
    </location>
    <ligand>
        <name>CTP</name>
        <dbReference type="ChEBI" id="CHEBI:37563"/>
    </ligand>
</feature>
<proteinExistence type="inferred from homology"/>
<comment type="catalytic activity">
    <reaction evidence="3 4">
        <text>(R)-4'-phosphopantothenate + L-cysteine + CTP = N-[(R)-4-phosphopantothenoyl]-L-cysteine + CMP + diphosphate + H(+)</text>
        <dbReference type="Rhea" id="RHEA:19397"/>
        <dbReference type="ChEBI" id="CHEBI:10986"/>
        <dbReference type="ChEBI" id="CHEBI:15378"/>
        <dbReference type="ChEBI" id="CHEBI:33019"/>
        <dbReference type="ChEBI" id="CHEBI:35235"/>
        <dbReference type="ChEBI" id="CHEBI:37563"/>
        <dbReference type="ChEBI" id="CHEBI:59458"/>
        <dbReference type="ChEBI" id="CHEBI:60377"/>
        <dbReference type="EC" id="6.3.2.5"/>
    </reaction>
</comment>
<dbReference type="PANTHER" id="PTHR14359">
    <property type="entry name" value="HOMO-OLIGOMERIC FLAVIN CONTAINING CYS DECARBOXYLASE FAMILY"/>
    <property type="match status" value="1"/>
</dbReference>
<dbReference type="InterPro" id="IPR005252">
    <property type="entry name" value="CoaBC"/>
</dbReference>
<dbReference type="EC" id="6.3.2.5" evidence="3"/>
<feature type="binding site" evidence="3">
    <location>
        <position position="348"/>
    </location>
    <ligand>
        <name>CTP</name>
        <dbReference type="ChEBI" id="CHEBI:37563"/>
    </ligand>
</feature>
<dbReference type="RefSeq" id="WP_422919526.1">
    <property type="nucleotide sequence ID" value="NZ_JAMZEJ010000004.1"/>
</dbReference>
<dbReference type="NCBIfam" id="TIGR00521">
    <property type="entry name" value="coaBC_dfp"/>
    <property type="match status" value="1"/>
</dbReference>
<comment type="caution">
    <text evidence="7">The sequence shown here is derived from an EMBL/GenBank/DDBJ whole genome shotgun (WGS) entry which is preliminary data.</text>
</comment>
<dbReference type="SUPFAM" id="SSF102645">
    <property type="entry name" value="CoaB-like"/>
    <property type="match status" value="1"/>
</dbReference>
<protein>
    <recommendedName>
        <fullName evidence="3">Coenzyme A biosynthesis bifunctional protein CoaBC</fullName>
    </recommendedName>
    <alternativeName>
        <fullName evidence="3">DNA/pantothenate metabolism flavoprotein</fullName>
    </alternativeName>
    <alternativeName>
        <fullName evidence="3">Phosphopantothenoylcysteine synthetase/decarboxylase</fullName>
        <shortName evidence="3">PPCS-PPCDC</shortName>
    </alternativeName>
    <domain>
        <recommendedName>
            <fullName evidence="3">Phosphopantothenoylcysteine decarboxylase</fullName>
            <shortName evidence="3">PPC decarboxylase</shortName>
            <shortName evidence="3">PPC-DC</shortName>
            <ecNumber evidence="3">4.1.1.36</ecNumber>
        </recommendedName>
        <alternativeName>
            <fullName evidence="3">CoaC</fullName>
        </alternativeName>
    </domain>
    <domain>
        <recommendedName>
            <fullName evidence="3">Phosphopantothenate--cysteine ligase</fullName>
            <ecNumber evidence="3">6.3.2.5</ecNumber>
        </recommendedName>
        <alternativeName>
            <fullName evidence="3">CoaB</fullName>
        </alternativeName>
        <alternativeName>
            <fullName evidence="3">Phosphopantothenoylcysteine synthetase</fullName>
            <shortName evidence="3">PPC synthetase</shortName>
            <shortName evidence="3">PPC-S</shortName>
        </alternativeName>
    </domain>
</protein>
<feature type="region of interest" description="Phosphopantothenate--cysteine ligase" evidence="3">
    <location>
        <begin position="213"/>
        <end position="424"/>
    </location>
</feature>
<keyword evidence="8" id="KW-1185">Reference proteome</keyword>
<comment type="cofactor">
    <cofactor evidence="3">
        <name>Mg(2+)</name>
        <dbReference type="ChEBI" id="CHEBI:18420"/>
    </cofactor>
</comment>
<evidence type="ECO:0000259" key="5">
    <source>
        <dbReference type="Pfam" id="PF02441"/>
    </source>
</evidence>
<feature type="active site" description="Proton donor" evidence="3">
    <location>
        <position position="168"/>
    </location>
</feature>
<dbReference type="Gene3D" id="3.40.50.1950">
    <property type="entry name" value="Flavin prenyltransferase-like"/>
    <property type="match status" value="1"/>
</dbReference>
<dbReference type="InterPro" id="IPR035929">
    <property type="entry name" value="CoaB-like_sf"/>
</dbReference>
<feature type="domain" description="Flavoprotein" evidence="5">
    <location>
        <begin position="17"/>
        <end position="187"/>
    </location>
</feature>
<comment type="pathway">
    <text evidence="3 4">Cofactor biosynthesis; coenzyme A biosynthesis; CoA from (R)-pantothenate: step 2/5.</text>
</comment>
<comment type="function">
    <text evidence="4">Catalyzes two steps in the biosynthesis of coenzyme A. In the first step cysteine is conjugated to 4'-phosphopantothenate to form 4-phosphopantothenoylcysteine, in the latter compound is decarboxylated to form 4'-phosphopantotheine.</text>
</comment>
<comment type="function">
    <text evidence="3">Catalyzes two sequential steps in the biosynthesis of coenzyme A. In the first step cysteine is conjugated to 4'-phosphopantothenate to form 4-phosphopantothenoylcysteine. In the second step the latter compound is decarboxylated to form 4'-phosphopantotheine.</text>
</comment>
<feature type="binding site" evidence="3">
    <location>
        <position position="310"/>
    </location>
    <ligand>
        <name>CTP</name>
        <dbReference type="ChEBI" id="CHEBI:37563"/>
    </ligand>
</feature>
<feature type="region of interest" description="Phosphopantothenoylcysteine decarboxylase" evidence="3">
    <location>
        <begin position="1"/>
        <end position="212"/>
    </location>
</feature>
<feature type="domain" description="DNA/pantothenate metabolism flavoprotein C-terminal" evidence="6">
    <location>
        <begin position="208"/>
        <end position="417"/>
    </location>
</feature>
<reference evidence="7 8" key="1">
    <citation type="submission" date="2022-06" db="EMBL/GenBank/DDBJ databases">
        <title>Rhizosaccharibacter gen. nov. sp. nov. KSS12, endophytic bacteria isolated from sugarcane.</title>
        <authorList>
            <person name="Pitiwittayakul N."/>
        </authorList>
    </citation>
    <scope>NUCLEOTIDE SEQUENCE [LARGE SCALE GENOMIC DNA]</scope>
    <source>
        <strain evidence="7 8">KSS12</strain>
    </source>
</reference>
<dbReference type="SUPFAM" id="SSF52507">
    <property type="entry name" value="Homo-oligomeric flavin-containing Cys decarboxylases, HFCD"/>
    <property type="match status" value="1"/>
</dbReference>
<sequence>MSSPAAGAAPGALDGRRVLLIVSGGIAAFKALELVRLLRARGCAVRCVLTDAAAHFVTPLSLQALSEAPVHTTLWSLTDEQEMGHIALSRLADLLVVCPASADILARMAAGLASDLATTLLLATDKPVLVAPAMNVRMWAHPATQDNMALLRRRGVHVVGPTEGAMACNEFGFGRLSEPPEIVRAIEAVLADRPGMAVAGDGAAPPDLAGRHVLVTAGPTHEPIDPVRFLGNRSSGRQGYAIAGALARRGARVTLVSGPVALIAPPAVDLVPVQTAEDMLRACLAALPADAAVMTAAVADWRAASPNVLKIRKVPGAPPPAIALTLNPDILATIAAPGPSRPRLVVGFAAETGDLRETAAAKRLRKRCDWILANEVGAGSDVMGGTDNEIHLITEAGTEDWPRMPKDAVAEKLAARMAVELADR</sequence>
<keyword evidence="3" id="KW-0511">Multifunctional enzyme</keyword>
<dbReference type="EMBL" id="JAMZEJ010000004">
    <property type="protein sequence ID" value="MCQ8240792.1"/>
    <property type="molecule type" value="Genomic_DNA"/>
</dbReference>
<keyword evidence="3" id="KW-0460">Magnesium</keyword>
<comment type="similarity">
    <text evidence="3 4">In the C-terminal section; belongs to the PPC synthetase family.</text>
</comment>
<evidence type="ECO:0000313" key="8">
    <source>
        <dbReference type="Proteomes" id="UP001524547"/>
    </source>
</evidence>
<feature type="binding site" evidence="3">
    <location>
        <position position="362"/>
    </location>
    <ligand>
        <name>CTP</name>
        <dbReference type="ChEBI" id="CHEBI:37563"/>
    </ligand>
</feature>
<comment type="pathway">
    <text evidence="3 4">Cofactor biosynthesis; coenzyme A biosynthesis; CoA from (R)-pantothenate: step 3/5.</text>
</comment>
<dbReference type="PANTHER" id="PTHR14359:SF6">
    <property type="entry name" value="PHOSPHOPANTOTHENOYLCYSTEINE DECARBOXYLASE"/>
    <property type="match status" value="1"/>
</dbReference>
<name>A0ABT1VXX9_9PROT</name>
<keyword evidence="3 4" id="KW-0288">FMN</keyword>
<evidence type="ECO:0000259" key="6">
    <source>
        <dbReference type="Pfam" id="PF04127"/>
    </source>
</evidence>
<keyword evidence="3 4" id="KW-0436">Ligase</keyword>
<feature type="binding site" evidence="3">
    <location>
        <position position="300"/>
    </location>
    <ligand>
        <name>CTP</name>
        <dbReference type="ChEBI" id="CHEBI:37563"/>
    </ligand>
</feature>
<keyword evidence="3 4" id="KW-0285">Flavoprotein</keyword>
<evidence type="ECO:0000256" key="4">
    <source>
        <dbReference type="RuleBase" id="RU364078"/>
    </source>
</evidence>
<dbReference type="InterPro" id="IPR003382">
    <property type="entry name" value="Flavoprotein"/>
</dbReference>
<comment type="similarity">
    <text evidence="3 4">In the N-terminal section; belongs to the HFCD (homo-oligomeric flavin containing Cys decarboxylase) superfamily.</text>
</comment>
<organism evidence="7 8">
    <name type="scientific">Rhizosaccharibacter radicis</name>
    <dbReference type="NCBI Taxonomy" id="2782605"/>
    <lineage>
        <taxon>Bacteria</taxon>
        <taxon>Pseudomonadati</taxon>
        <taxon>Pseudomonadota</taxon>
        <taxon>Alphaproteobacteria</taxon>
        <taxon>Acetobacterales</taxon>
        <taxon>Acetobacteraceae</taxon>
        <taxon>Rhizosaccharibacter</taxon>
    </lineage>
</organism>
<keyword evidence="2 3" id="KW-0456">Lyase</keyword>
<accession>A0ABT1VXX9</accession>
<dbReference type="InterPro" id="IPR007085">
    <property type="entry name" value="DNA/pantothenate-metab_flavo_C"/>
</dbReference>
<dbReference type="EC" id="4.1.1.36" evidence="3"/>
<evidence type="ECO:0000256" key="2">
    <source>
        <dbReference type="ARBA" id="ARBA00023239"/>
    </source>
</evidence>
<comment type="caution">
    <text evidence="3">Lacks conserved residue(s) required for the propagation of feature annotation.</text>
</comment>
<dbReference type="HAMAP" id="MF_02225">
    <property type="entry name" value="CoaBC"/>
    <property type="match status" value="1"/>
</dbReference>
<dbReference type="GO" id="GO:0004633">
    <property type="term" value="F:phosphopantothenoylcysteine decarboxylase activity"/>
    <property type="evidence" value="ECO:0007669"/>
    <property type="project" value="UniProtKB-EC"/>
</dbReference>
<comment type="cofactor">
    <cofactor evidence="3">
        <name>FMN</name>
        <dbReference type="ChEBI" id="CHEBI:58210"/>
    </cofactor>
    <text evidence="3">Binds 1 FMN per subunit.</text>
</comment>
<evidence type="ECO:0000256" key="3">
    <source>
        <dbReference type="HAMAP-Rule" id="MF_02225"/>
    </source>
</evidence>
<dbReference type="InterPro" id="IPR036551">
    <property type="entry name" value="Flavin_trans-like"/>
</dbReference>
<keyword evidence="1 3" id="KW-0210">Decarboxylase</keyword>
<dbReference type="Pfam" id="PF04127">
    <property type="entry name" value="DFP"/>
    <property type="match status" value="1"/>
</dbReference>
<comment type="catalytic activity">
    <reaction evidence="3 4">
        <text>N-[(R)-4-phosphopantothenoyl]-L-cysteine + H(+) = (R)-4'-phosphopantetheine + CO2</text>
        <dbReference type="Rhea" id="RHEA:16793"/>
        <dbReference type="ChEBI" id="CHEBI:15378"/>
        <dbReference type="ChEBI" id="CHEBI:16526"/>
        <dbReference type="ChEBI" id="CHEBI:59458"/>
        <dbReference type="ChEBI" id="CHEBI:61723"/>
        <dbReference type="EC" id="4.1.1.36"/>
    </reaction>
</comment>
<dbReference type="Proteomes" id="UP001524547">
    <property type="component" value="Unassembled WGS sequence"/>
</dbReference>
<evidence type="ECO:0000256" key="1">
    <source>
        <dbReference type="ARBA" id="ARBA00022793"/>
    </source>
</evidence>
<dbReference type="Pfam" id="PF02441">
    <property type="entry name" value="Flavoprotein"/>
    <property type="match status" value="1"/>
</dbReference>
<evidence type="ECO:0000313" key="7">
    <source>
        <dbReference type="EMBL" id="MCQ8240792.1"/>
    </source>
</evidence>
<dbReference type="GO" id="GO:0004632">
    <property type="term" value="F:phosphopantothenate--cysteine ligase activity"/>
    <property type="evidence" value="ECO:0007669"/>
    <property type="project" value="UniProtKB-EC"/>
</dbReference>